<dbReference type="STRING" id="128944.AWM75_08010"/>
<organism evidence="3 4">
    <name type="scientific">Aerococcus urinaehominis</name>
    <dbReference type="NCBI Taxonomy" id="128944"/>
    <lineage>
        <taxon>Bacteria</taxon>
        <taxon>Bacillati</taxon>
        <taxon>Bacillota</taxon>
        <taxon>Bacilli</taxon>
        <taxon>Lactobacillales</taxon>
        <taxon>Aerococcaceae</taxon>
        <taxon>Aerococcus</taxon>
    </lineage>
</organism>
<evidence type="ECO:0000313" key="4">
    <source>
        <dbReference type="Proteomes" id="UP000062260"/>
    </source>
</evidence>
<feature type="chain" id="PRO_5043937983" evidence="2">
    <location>
        <begin position="30"/>
        <end position="437"/>
    </location>
</feature>
<name>A0A0X8FMA9_9LACT</name>
<evidence type="ECO:0000256" key="1">
    <source>
        <dbReference type="SAM" id="MobiDB-lite"/>
    </source>
</evidence>
<keyword evidence="4" id="KW-1185">Reference proteome</keyword>
<dbReference type="Proteomes" id="UP000062260">
    <property type="component" value="Chromosome"/>
</dbReference>
<gene>
    <name evidence="3" type="ORF">AWM75_08010</name>
</gene>
<dbReference type="Gene3D" id="3.40.50.12090">
    <property type="match status" value="2"/>
</dbReference>
<dbReference type="RefSeq" id="WP_067980619.1">
    <property type="nucleotide sequence ID" value="NZ_CP014163.1"/>
</dbReference>
<dbReference type="InterPro" id="IPR051922">
    <property type="entry name" value="Bact_Sporulation_Assoc"/>
</dbReference>
<feature type="compositionally biased region" description="Polar residues" evidence="1">
    <location>
        <begin position="89"/>
        <end position="99"/>
    </location>
</feature>
<evidence type="ECO:0000313" key="3">
    <source>
        <dbReference type="EMBL" id="AMB99915.1"/>
    </source>
</evidence>
<protein>
    <submittedName>
        <fullName evidence="3">Uncharacterized protein</fullName>
    </submittedName>
</protein>
<dbReference type="InterPro" id="IPR007253">
    <property type="entry name" value="Cell_wall-bd_2"/>
</dbReference>
<reference evidence="4" key="2">
    <citation type="submission" date="2016-01" db="EMBL/GenBank/DDBJ databases">
        <title>Six Aerococcus type strain genome sequencing and assembly using PacBio and Illumina Hiseq.</title>
        <authorList>
            <person name="Carkaci D."/>
            <person name="Dargis R."/>
            <person name="Nielsen X.C."/>
            <person name="Skovgaard O."/>
            <person name="Fuursted K."/>
            <person name="Christensen J.J."/>
        </authorList>
    </citation>
    <scope>NUCLEOTIDE SEQUENCE [LARGE SCALE GENOMIC DNA]</scope>
    <source>
        <strain evidence="4">CCUG42038B</strain>
    </source>
</reference>
<feature type="signal peptide" evidence="2">
    <location>
        <begin position="1"/>
        <end position="29"/>
    </location>
</feature>
<dbReference type="AlphaFoldDB" id="A0A0X8FMA9"/>
<dbReference type="EMBL" id="CP014163">
    <property type="protein sequence ID" value="AMB99915.1"/>
    <property type="molecule type" value="Genomic_DNA"/>
</dbReference>
<dbReference type="KEGG" id="auh:AWM75_08010"/>
<proteinExistence type="predicted"/>
<dbReference type="OrthoDB" id="9763643at2"/>
<accession>A0A0X8FMA9</accession>
<evidence type="ECO:0000256" key="2">
    <source>
        <dbReference type="SAM" id="SignalP"/>
    </source>
</evidence>
<dbReference type="Pfam" id="PF04122">
    <property type="entry name" value="CW_binding_2"/>
    <property type="match status" value="3"/>
</dbReference>
<feature type="region of interest" description="Disordered" evidence="1">
    <location>
        <begin position="57"/>
        <end position="100"/>
    </location>
</feature>
<dbReference type="PANTHER" id="PTHR30032:SF8">
    <property type="entry name" value="GERMINATION-SPECIFIC N-ACETYLMURAMOYL-L-ALANINE AMIDASE"/>
    <property type="match status" value="1"/>
</dbReference>
<sequence length="437" mass="48021">MNTKQIKRYLAASLLAPGLIMAFSQNVQADELTENSQSNPSAQEATLLGQDQQVSIDQPTNDQAVSTETPVVESTEVKTSSSQEDDNISQEPTTYTNDTKNYRENSDFAIKPATKYARPSLGMNNRIAGANRFSNAVAISQAGWETAETVLLANGYKEADALTGAPLAAVYESPILLTREDRLPEETLAELRRLQTKKVIILGGLKSVQQKVQDELAKSYVVERIGGKNRYHQAALVADEMYRITGKQGPAYVTNAYAFADALSIAQVAARQKAPIFLTKKGQLDDHIKQASSRITSFTIVGGPVSVSSQVENHLKGLKATSRISGKNRFEVSQNIILNYELTKTKRHAIIVSGYAFADALAASVFAAKLELPLLLIKNQKQESELSEQGYFIKRRGINRMTIIGGQKTIPHETQQFLRSLIAKGIYLGPVDEYMFD</sequence>
<keyword evidence="2" id="KW-0732">Signal</keyword>
<feature type="compositionally biased region" description="Low complexity" evidence="1">
    <location>
        <begin position="65"/>
        <end position="82"/>
    </location>
</feature>
<reference evidence="3 4" key="1">
    <citation type="journal article" date="2016" name="Genome Announc.">
        <title>Complete Genome Sequences of Aerococcus christensenii CCUG 28831T, Aerococcus sanguinicola CCUG 43001T, Aerococcus urinae CCUG 36881T, Aerococcus urinaeequi CCUG 28094T, Aerococcus urinaehominis CCUG 42038 BT, and Aerococcus viridans CCUG 4311T.</title>
        <authorList>
            <person name="Carkaci D."/>
            <person name="Dargis R."/>
            <person name="Nielsen X.C."/>
            <person name="Skovgaard O."/>
            <person name="Fuursted K."/>
            <person name="Christensen J.J."/>
        </authorList>
    </citation>
    <scope>NUCLEOTIDE SEQUENCE [LARGE SCALE GENOMIC DNA]</scope>
    <source>
        <strain evidence="3 4">CCUG42038B</strain>
    </source>
</reference>
<dbReference type="PANTHER" id="PTHR30032">
    <property type="entry name" value="N-ACETYLMURAMOYL-L-ALANINE AMIDASE-RELATED"/>
    <property type="match status" value="1"/>
</dbReference>